<dbReference type="CDD" id="cd00371">
    <property type="entry name" value="HMA"/>
    <property type="match status" value="1"/>
</dbReference>
<keyword evidence="1" id="KW-0479">Metal-binding</keyword>
<dbReference type="InterPro" id="IPR006121">
    <property type="entry name" value="HMA_dom"/>
</dbReference>
<dbReference type="InterPro" id="IPR017969">
    <property type="entry name" value="Heavy-metal-associated_CS"/>
</dbReference>
<dbReference type="Pfam" id="PF00403">
    <property type="entry name" value="HMA"/>
    <property type="match status" value="1"/>
</dbReference>
<evidence type="ECO:0000259" key="2">
    <source>
        <dbReference type="PROSITE" id="PS50846"/>
    </source>
</evidence>
<dbReference type="Gene3D" id="3.30.70.100">
    <property type="match status" value="1"/>
</dbReference>
<proteinExistence type="predicted"/>
<gene>
    <name evidence="3" type="ORF">SpAn4DRAFT_3688</name>
</gene>
<dbReference type="GO" id="GO:0046872">
    <property type="term" value="F:metal ion binding"/>
    <property type="evidence" value="ECO:0007669"/>
    <property type="project" value="UniProtKB-KW"/>
</dbReference>
<dbReference type="FunFam" id="3.30.70.100:FF:000001">
    <property type="entry name" value="ATPase copper transporting beta"/>
    <property type="match status" value="1"/>
</dbReference>
<dbReference type="Proteomes" id="UP000049855">
    <property type="component" value="Unassembled WGS sequence"/>
</dbReference>
<dbReference type="AlphaFoldDB" id="A0A0U1KWK9"/>
<dbReference type="InterPro" id="IPR001802">
    <property type="entry name" value="MerP/CopZ"/>
</dbReference>
<evidence type="ECO:0000256" key="1">
    <source>
        <dbReference type="ARBA" id="ARBA00022723"/>
    </source>
</evidence>
<dbReference type="PRINTS" id="PR00946">
    <property type="entry name" value="HGSCAVENGER"/>
</dbReference>
<protein>
    <submittedName>
        <fullName evidence="3">Heavy metal binding protein</fullName>
    </submittedName>
</protein>
<name>A0A0U1KWK9_9FIRM</name>
<organism evidence="3 4">
    <name type="scientific">Sporomusa ovata</name>
    <dbReference type="NCBI Taxonomy" id="2378"/>
    <lineage>
        <taxon>Bacteria</taxon>
        <taxon>Bacillati</taxon>
        <taxon>Bacillota</taxon>
        <taxon>Negativicutes</taxon>
        <taxon>Selenomonadales</taxon>
        <taxon>Sporomusaceae</taxon>
        <taxon>Sporomusa</taxon>
    </lineage>
</organism>
<feature type="domain" description="HMA" evidence="2">
    <location>
        <begin position="5"/>
        <end position="68"/>
    </location>
</feature>
<sequence length="69" mass="7323">MSKVAETTLKIEGMSCGHCKMSVEKALQAIAGVVSVSVDLEKKEAIVTGTAEREELVKVVENIGFNVVS</sequence>
<reference evidence="4" key="1">
    <citation type="submission" date="2015-03" db="EMBL/GenBank/DDBJ databases">
        <authorList>
            <person name="Nijsse Bart"/>
        </authorList>
    </citation>
    <scope>NUCLEOTIDE SEQUENCE [LARGE SCALE GENOMIC DNA]</scope>
</reference>
<accession>A0A0U1KWK9</accession>
<evidence type="ECO:0000313" key="4">
    <source>
        <dbReference type="Proteomes" id="UP000049855"/>
    </source>
</evidence>
<evidence type="ECO:0000313" key="3">
    <source>
        <dbReference type="EMBL" id="CQR71822.1"/>
    </source>
</evidence>
<dbReference type="PROSITE" id="PS01047">
    <property type="entry name" value="HMA_1"/>
    <property type="match status" value="1"/>
</dbReference>
<dbReference type="InterPro" id="IPR036163">
    <property type="entry name" value="HMA_dom_sf"/>
</dbReference>
<dbReference type="EMBL" id="CTRP01000005">
    <property type="protein sequence ID" value="CQR71822.1"/>
    <property type="molecule type" value="Genomic_DNA"/>
</dbReference>
<keyword evidence="4" id="KW-1185">Reference proteome</keyword>
<dbReference type="PROSITE" id="PS50846">
    <property type="entry name" value="HMA_2"/>
    <property type="match status" value="1"/>
</dbReference>
<dbReference type="RefSeq" id="WP_021168896.1">
    <property type="nucleotide sequence ID" value="NZ_CTRP01000005.1"/>
</dbReference>
<dbReference type="SUPFAM" id="SSF55008">
    <property type="entry name" value="HMA, heavy metal-associated domain"/>
    <property type="match status" value="1"/>
</dbReference>